<dbReference type="EMBL" id="FNWQ01000002">
    <property type="protein sequence ID" value="SEH32216.1"/>
    <property type="molecule type" value="Genomic_DNA"/>
</dbReference>
<feature type="transmembrane region" description="Helical" evidence="1">
    <location>
        <begin position="216"/>
        <end position="238"/>
    </location>
</feature>
<gene>
    <name evidence="2" type="ORF">SAMN05421593_1709</name>
</gene>
<evidence type="ECO:0000256" key="1">
    <source>
        <dbReference type="SAM" id="Phobius"/>
    </source>
</evidence>
<keyword evidence="1" id="KW-0472">Membrane</keyword>
<feature type="transmembrane region" description="Helical" evidence="1">
    <location>
        <begin position="250"/>
        <end position="272"/>
    </location>
</feature>
<protein>
    <recommendedName>
        <fullName evidence="4">DUF4153 domain-containing protein</fullName>
    </recommendedName>
</protein>
<dbReference type="InterPro" id="IPR025291">
    <property type="entry name" value="DUF4153"/>
</dbReference>
<dbReference type="Proteomes" id="UP000198561">
    <property type="component" value="Unassembled WGS sequence"/>
</dbReference>
<dbReference type="OrthoDB" id="9809196at2"/>
<proteinExistence type="predicted"/>
<feature type="transmembrane region" description="Helical" evidence="1">
    <location>
        <begin position="44"/>
        <end position="63"/>
    </location>
</feature>
<dbReference type="AlphaFoldDB" id="A0A1H6H9R4"/>
<name>A0A1H6H9R4_CHRCI</name>
<sequence length="594" mass="68859">MKTKFRETLNRANEVIFRYPMILVMALSASAGAICIAETERSEITAYIKFTICCCLGISLMFALKMLSQRIGKELLLHISGIVFLSGFYLILPDKKSGFTEIYIYTIAVTALLSHLLVSFAPFLEKDRELRFWQYNKNLFINTFLTAVFTGVLTGGVELAILAVDQLFDLSFHSRVYRDTFFVLAILGSSFIFLLFNDKGLNNLEQDGKYPVILKFFTQFVLIPLLLIYAAILYLYSFKILIHWELPRGWVSYLVLAYSTVGILALLLVYPLKEENARSWVKIFSKAFYYTIVPLIVLLFTAVFTRILEYGYTEPRYFVLLLALWLLSIVVYSIFSRKSTIKFIPISLFLFGAFALIFPYLNAFSVANRSQKKQLMSILKQNQLISAGTINFSKKVNDTIRNEIADKFVFLAERKQVDFLSKLLNEKDRTELANQISAGEFYTVRYDIQNKFSDVNVTVKNRPYETNRLVLVREKQAVELVNYQYLISFYRYSRDPQTLNEDEFELKDQLTDKSSLKLILNSEQEVDFGPQIIRLFEENKNKTGNVKIPEIAMESDLGKYHVKLIFNEITREKYSEQDAASIYYENVYILIRLK</sequence>
<evidence type="ECO:0000313" key="3">
    <source>
        <dbReference type="Proteomes" id="UP000198561"/>
    </source>
</evidence>
<feature type="transmembrane region" description="Helical" evidence="1">
    <location>
        <begin position="176"/>
        <end position="196"/>
    </location>
</feature>
<feature type="transmembrane region" description="Helical" evidence="1">
    <location>
        <begin position="75"/>
        <end position="92"/>
    </location>
</feature>
<reference evidence="2 3" key="1">
    <citation type="submission" date="2016-10" db="EMBL/GenBank/DDBJ databases">
        <authorList>
            <person name="de Groot N.N."/>
        </authorList>
    </citation>
    <scope>NUCLEOTIDE SEQUENCE [LARGE SCALE GENOMIC DNA]</scope>
    <source>
        <strain evidence="2 3">DSM 23031</strain>
    </source>
</reference>
<evidence type="ECO:0000313" key="2">
    <source>
        <dbReference type="EMBL" id="SEH32216.1"/>
    </source>
</evidence>
<feature type="transmembrane region" description="Helical" evidence="1">
    <location>
        <begin position="287"/>
        <end position="305"/>
    </location>
</feature>
<dbReference type="STRING" id="680127.SAMN05421593_1709"/>
<feature type="transmembrane region" description="Helical" evidence="1">
    <location>
        <begin position="341"/>
        <end position="363"/>
    </location>
</feature>
<feature type="transmembrane region" description="Helical" evidence="1">
    <location>
        <begin position="104"/>
        <end position="124"/>
    </location>
</feature>
<keyword evidence="1" id="KW-1133">Transmembrane helix</keyword>
<keyword evidence="1" id="KW-0812">Transmembrane</keyword>
<dbReference type="RefSeq" id="WP_089691190.1">
    <property type="nucleotide sequence ID" value="NZ_FNWQ01000002.1"/>
</dbReference>
<feature type="transmembrane region" description="Helical" evidence="1">
    <location>
        <begin position="16"/>
        <end position="37"/>
    </location>
</feature>
<evidence type="ECO:0008006" key="4">
    <source>
        <dbReference type="Google" id="ProtNLM"/>
    </source>
</evidence>
<feature type="transmembrane region" description="Helical" evidence="1">
    <location>
        <begin position="144"/>
        <end position="164"/>
    </location>
</feature>
<organism evidence="2 3">
    <name type="scientific">Chryseobacterium culicis</name>
    <dbReference type="NCBI Taxonomy" id="680127"/>
    <lineage>
        <taxon>Bacteria</taxon>
        <taxon>Pseudomonadati</taxon>
        <taxon>Bacteroidota</taxon>
        <taxon>Flavobacteriia</taxon>
        <taxon>Flavobacteriales</taxon>
        <taxon>Weeksellaceae</taxon>
        <taxon>Chryseobacterium group</taxon>
        <taxon>Chryseobacterium</taxon>
    </lineage>
</organism>
<feature type="transmembrane region" description="Helical" evidence="1">
    <location>
        <begin position="317"/>
        <end position="335"/>
    </location>
</feature>
<accession>A0A1H6H9R4</accession>
<dbReference type="Pfam" id="PF13687">
    <property type="entry name" value="DUF4153"/>
    <property type="match status" value="1"/>
</dbReference>